<dbReference type="PANTHER" id="PTHR42749:SF1">
    <property type="entry name" value="CELL SHAPE-DETERMINING PROTEIN MREB"/>
    <property type="match status" value="1"/>
</dbReference>
<evidence type="ECO:0000256" key="6">
    <source>
        <dbReference type="HAMAP-Rule" id="MF_02207"/>
    </source>
</evidence>
<dbReference type="PANTHER" id="PTHR42749">
    <property type="entry name" value="CELL SHAPE-DETERMINING PROTEIN MREB"/>
    <property type="match status" value="1"/>
</dbReference>
<dbReference type="RefSeq" id="WP_341470787.1">
    <property type="nucleotide sequence ID" value="NZ_CP128400.1"/>
</dbReference>
<dbReference type="Gene3D" id="3.30.420.40">
    <property type="match status" value="3"/>
</dbReference>
<evidence type="ECO:0000256" key="1">
    <source>
        <dbReference type="ARBA" id="ARBA00022490"/>
    </source>
</evidence>
<keyword evidence="1 6" id="KW-0963">Cytoplasm</keyword>
<proteinExistence type="inferred from homology"/>
<accession>A0A8T7MAC8</accession>
<evidence type="ECO:0000256" key="2">
    <source>
        <dbReference type="ARBA" id="ARBA00022741"/>
    </source>
</evidence>
<comment type="subunit">
    <text evidence="6">Forms polymers.</text>
</comment>
<gene>
    <name evidence="6" type="primary">mreB</name>
    <name evidence="7" type="ORF">HXX08_24090</name>
    <name evidence="8" type="ORF">OZ401_004504</name>
</gene>
<evidence type="ECO:0000256" key="3">
    <source>
        <dbReference type="ARBA" id="ARBA00022840"/>
    </source>
</evidence>
<dbReference type="InterPro" id="IPR004753">
    <property type="entry name" value="MreB"/>
</dbReference>
<reference evidence="8" key="2">
    <citation type="journal article" date="2024" name="Nature">
        <title>Anoxygenic phototroph of the Chloroflexota uses a type I reaction centre.</title>
        <authorList>
            <person name="Tsuji J.M."/>
            <person name="Shaw N.A."/>
            <person name="Nagashima S."/>
            <person name="Venkiteswaran J.J."/>
            <person name="Schiff S.L."/>
            <person name="Watanabe T."/>
            <person name="Fukui M."/>
            <person name="Hanada S."/>
            <person name="Tank M."/>
            <person name="Neufeld J.D."/>
        </authorList>
    </citation>
    <scope>NUCLEOTIDE SEQUENCE</scope>
    <source>
        <strain evidence="8">L227-S17</strain>
    </source>
</reference>
<keyword evidence="3 6" id="KW-0067">ATP-binding</keyword>
<dbReference type="SUPFAM" id="SSF53067">
    <property type="entry name" value="Actin-like ATPase domain"/>
    <property type="match status" value="2"/>
</dbReference>
<dbReference type="EMBL" id="CP128400">
    <property type="protein sequence ID" value="WJW68882.1"/>
    <property type="molecule type" value="Genomic_DNA"/>
</dbReference>
<feature type="binding site" evidence="6">
    <location>
        <begin position="167"/>
        <end position="169"/>
    </location>
    <ligand>
        <name>ATP</name>
        <dbReference type="ChEBI" id="CHEBI:30616"/>
    </ligand>
</feature>
<evidence type="ECO:0000313" key="10">
    <source>
        <dbReference type="Proteomes" id="UP001431572"/>
    </source>
</evidence>
<keyword evidence="10" id="KW-1185">Reference proteome</keyword>
<dbReference type="GO" id="GO:0008360">
    <property type="term" value="P:regulation of cell shape"/>
    <property type="evidence" value="ECO:0007669"/>
    <property type="project" value="UniProtKB-UniRule"/>
</dbReference>
<feature type="binding site" evidence="6">
    <location>
        <begin position="22"/>
        <end position="24"/>
    </location>
    <ligand>
        <name>ATP</name>
        <dbReference type="ChEBI" id="CHEBI:30616"/>
    </ligand>
</feature>
<name>A0A8T7MAC8_9CHLR</name>
<evidence type="ECO:0000256" key="5">
    <source>
        <dbReference type="ARBA" id="ARBA00023458"/>
    </source>
</evidence>
<evidence type="ECO:0000256" key="4">
    <source>
        <dbReference type="ARBA" id="ARBA00022960"/>
    </source>
</evidence>
<dbReference type="AlphaFoldDB" id="A0A8T7MAC8"/>
<dbReference type="GO" id="GO:0005737">
    <property type="term" value="C:cytoplasm"/>
    <property type="evidence" value="ECO:0007669"/>
    <property type="project" value="UniProtKB-SubCell"/>
</dbReference>
<dbReference type="GO" id="GO:0005524">
    <property type="term" value="F:ATP binding"/>
    <property type="evidence" value="ECO:0007669"/>
    <property type="project" value="UniProtKB-KW"/>
</dbReference>
<dbReference type="GO" id="GO:0000902">
    <property type="term" value="P:cell morphogenesis"/>
    <property type="evidence" value="ECO:0007669"/>
    <property type="project" value="InterPro"/>
</dbReference>
<evidence type="ECO:0000313" key="8">
    <source>
        <dbReference type="EMBL" id="WJW68882.1"/>
    </source>
</evidence>
<dbReference type="InterPro" id="IPR043129">
    <property type="entry name" value="ATPase_NBD"/>
</dbReference>
<keyword evidence="4 6" id="KW-0133">Cell shape</keyword>
<dbReference type="NCBIfam" id="NF010539">
    <property type="entry name" value="PRK13927.1"/>
    <property type="match status" value="1"/>
</dbReference>
<comment type="similarity">
    <text evidence="5 6">Belongs to the FtsA/MreB family.</text>
</comment>
<dbReference type="NCBIfam" id="TIGR00904">
    <property type="entry name" value="mreB"/>
    <property type="match status" value="1"/>
</dbReference>
<keyword evidence="2 6" id="KW-0547">Nucleotide-binding</keyword>
<organism evidence="7 9">
    <name type="scientific">Candidatus Chlorohelix allophototropha</name>
    <dbReference type="NCBI Taxonomy" id="3003348"/>
    <lineage>
        <taxon>Bacteria</taxon>
        <taxon>Bacillati</taxon>
        <taxon>Chloroflexota</taxon>
        <taxon>Chloroflexia</taxon>
        <taxon>Candidatus Chloroheliales</taxon>
        <taxon>Candidatus Chloroheliaceae</taxon>
        <taxon>Candidatus Chlorohelix</taxon>
    </lineage>
</organism>
<sequence>MWNLPNLLFGLFSRDLGIDLGTANTLVHVRGKGIVISEPSYVAIDKKTKEVKAVGADAKAMAGKTPASIIAIRPLRDGVIADFDVVEQMLHEFIRKVHTQTVVGPRPRVVVGIPSGVTEVEKRAAREASLNAGAREAYVVEEPMAAAIGAGLPVNEPIGSMIVDIGGGTTEVAVISLGGIVINHSLRTAGDEIDEAIIQYARREHNLVIGERTAESAKIACGSAYPLDLELRFTLRGRDVLTGLPKAVELSSVELREAIAGPVNSIVETVKLALEETPPELVADIMERGITLAGGGALLLGLDRRLQMETKMPVYVADDPLTCVVRGTGIMVESLEDEKYRRIIAASQEGRRLKYSR</sequence>
<protein>
    <recommendedName>
        <fullName evidence="6">Cell shape-determining protein MreB</fullName>
    </recommendedName>
</protein>
<dbReference type="Proteomes" id="UP000521676">
    <property type="component" value="Unassembled WGS sequence"/>
</dbReference>
<evidence type="ECO:0000313" key="7">
    <source>
        <dbReference type="EMBL" id="NWJ48953.1"/>
    </source>
</evidence>
<dbReference type="Proteomes" id="UP001431572">
    <property type="component" value="Chromosome 2"/>
</dbReference>
<comment type="subcellular location">
    <subcellularLocation>
        <location evidence="6">Cytoplasm</location>
    </subcellularLocation>
    <text evidence="6">Membrane-associated.</text>
</comment>
<dbReference type="CDD" id="cd10225">
    <property type="entry name" value="ASKHA_NBD_MreB-like"/>
    <property type="match status" value="1"/>
</dbReference>
<dbReference type="InterPro" id="IPR056546">
    <property type="entry name" value="MreB_MamK-like"/>
</dbReference>
<dbReference type="EMBL" id="JACATZ010000003">
    <property type="protein sequence ID" value="NWJ48953.1"/>
    <property type="molecule type" value="Genomic_DNA"/>
</dbReference>
<comment type="function">
    <text evidence="6">Forms membrane-associated dynamic filaments that are essential for cell shape determination. Acts by regulating cell wall synthesis and cell elongation, and thus cell shape. A feedback loop between cell geometry and MreB localization may maintain elongated cell shape by targeting cell wall growth to regions of negative cell wall curvature.</text>
</comment>
<dbReference type="Pfam" id="PF06723">
    <property type="entry name" value="MreB_Mbl"/>
    <property type="match status" value="1"/>
</dbReference>
<comment type="caution">
    <text evidence="6">Lacks conserved residue(s) required for the propagation of feature annotation.</text>
</comment>
<feature type="binding site" evidence="6">
    <location>
        <begin position="295"/>
        <end position="298"/>
    </location>
    <ligand>
        <name>ATP</name>
        <dbReference type="ChEBI" id="CHEBI:30616"/>
    </ligand>
</feature>
<evidence type="ECO:0000313" key="9">
    <source>
        <dbReference type="Proteomes" id="UP000521676"/>
    </source>
</evidence>
<dbReference type="HAMAP" id="MF_02207">
    <property type="entry name" value="MreB"/>
    <property type="match status" value="1"/>
</dbReference>
<dbReference type="PRINTS" id="PR01652">
    <property type="entry name" value="SHAPEPROTEIN"/>
</dbReference>
<reference evidence="7 9" key="1">
    <citation type="submission" date="2020-06" db="EMBL/GenBank/DDBJ databases">
        <title>Anoxygenic phototrophic Chloroflexota member uses a Type I reaction center.</title>
        <authorList>
            <person name="Tsuji J.M."/>
            <person name="Shaw N.A."/>
            <person name="Nagashima S."/>
            <person name="Venkiteswaran J."/>
            <person name="Schiff S.L."/>
            <person name="Hanada S."/>
            <person name="Tank M."/>
            <person name="Neufeld J.D."/>
        </authorList>
    </citation>
    <scope>NUCLEOTIDE SEQUENCE [LARGE SCALE GENOMIC DNA]</scope>
    <source>
        <strain evidence="7">L227-S17</strain>
    </source>
</reference>